<gene>
    <name evidence="4" type="ORF">ACJRO7_002554</name>
</gene>
<dbReference type="Pfam" id="PF01535">
    <property type="entry name" value="PPR"/>
    <property type="match status" value="1"/>
</dbReference>
<accession>A0ABD3LVN9</accession>
<dbReference type="Proteomes" id="UP001634007">
    <property type="component" value="Unassembled WGS sequence"/>
</dbReference>
<name>A0ABD3LVN9_EUCGL</name>
<proteinExistence type="inferred from homology"/>
<evidence type="ECO:0000256" key="1">
    <source>
        <dbReference type="ARBA" id="ARBA00007626"/>
    </source>
</evidence>
<feature type="repeat" description="PPR" evidence="3">
    <location>
        <begin position="47"/>
        <end position="83"/>
    </location>
</feature>
<evidence type="ECO:0000313" key="4">
    <source>
        <dbReference type="EMBL" id="KAL3755518.1"/>
    </source>
</evidence>
<dbReference type="PANTHER" id="PTHR47938:SF35">
    <property type="entry name" value="PENTATRICOPEPTIDE REPEAT-CONTAINING PROTEIN 4, MITOCHONDRIAL-RELATED"/>
    <property type="match status" value="1"/>
</dbReference>
<sequence>MKITGGAKNFKRMRSLFHQMRRKGCWITPHMDHHDHAEMKAGGCDPSGSTCKLPIVSLCGRKGRKVDEAMKLFREVMKSGYFPDKEFVEIYLGCLSDKWEEALKLMNDAGAKREPLNKCTEHRPWATQKGNLEAALSKVDDMKQAGVSSSFQVYTSLAAHYVKEKEIEKPRKAANRLLLLIPRSFGAVGKVGDAWSAFNQMKSERPSPGFRTLLDLHELSEIGRSEEAWWLTSERSGDEIDPSGVDFRTVFYGLNREN</sequence>
<reference evidence="4 5" key="1">
    <citation type="submission" date="2024-11" db="EMBL/GenBank/DDBJ databases">
        <title>Chromosome-level genome assembly of Eucalyptus globulus Labill. provides insights into its genome evolution.</title>
        <authorList>
            <person name="Li X."/>
        </authorList>
    </citation>
    <scope>NUCLEOTIDE SEQUENCE [LARGE SCALE GENOMIC DNA]</scope>
    <source>
        <strain evidence="4">CL2024</strain>
        <tissue evidence="4">Fresh tender leaves</tissue>
    </source>
</reference>
<evidence type="ECO:0000313" key="5">
    <source>
        <dbReference type="Proteomes" id="UP001634007"/>
    </source>
</evidence>
<evidence type="ECO:0000256" key="2">
    <source>
        <dbReference type="ARBA" id="ARBA00022737"/>
    </source>
</evidence>
<dbReference type="EMBL" id="JBJKBG010000001">
    <property type="protein sequence ID" value="KAL3755518.1"/>
    <property type="molecule type" value="Genomic_DNA"/>
</dbReference>
<keyword evidence="2" id="KW-0677">Repeat</keyword>
<dbReference type="PROSITE" id="PS51375">
    <property type="entry name" value="PPR"/>
    <property type="match status" value="1"/>
</dbReference>
<evidence type="ECO:0008006" key="6">
    <source>
        <dbReference type="Google" id="ProtNLM"/>
    </source>
</evidence>
<dbReference type="PANTHER" id="PTHR47938">
    <property type="entry name" value="RESPIRATORY COMPLEX I CHAPERONE (CIA84), PUTATIVE (AFU_ORTHOLOGUE AFUA_2G06020)-RELATED"/>
    <property type="match status" value="1"/>
</dbReference>
<dbReference type="Gene3D" id="1.25.40.10">
    <property type="entry name" value="Tetratricopeptide repeat domain"/>
    <property type="match status" value="2"/>
</dbReference>
<keyword evidence="5" id="KW-1185">Reference proteome</keyword>
<comment type="similarity">
    <text evidence="1">Belongs to the PPR family. P subfamily.</text>
</comment>
<organism evidence="4 5">
    <name type="scientific">Eucalyptus globulus</name>
    <name type="common">Tasmanian blue gum</name>
    <dbReference type="NCBI Taxonomy" id="34317"/>
    <lineage>
        <taxon>Eukaryota</taxon>
        <taxon>Viridiplantae</taxon>
        <taxon>Streptophyta</taxon>
        <taxon>Embryophyta</taxon>
        <taxon>Tracheophyta</taxon>
        <taxon>Spermatophyta</taxon>
        <taxon>Magnoliopsida</taxon>
        <taxon>eudicotyledons</taxon>
        <taxon>Gunneridae</taxon>
        <taxon>Pentapetalae</taxon>
        <taxon>rosids</taxon>
        <taxon>malvids</taxon>
        <taxon>Myrtales</taxon>
        <taxon>Myrtaceae</taxon>
        <taxon>Myrtoideae</taxon>
        <taxon>Eucalypteae</taxon>
        <taxon>Eucalyptus</taxon>
    </lineage>
</organism>
<dbReference type="InterPro" id="IPR002885">
    <property type="entry name" value="PPR_rpt"/>
</dbReference>
<dbReference type="InterPro" id="IPR011990">
    <property type="entry name" value="TPR-like_helical_dom_sf"/>
</dbReference>
<protein>
    <recommendedName>
        <fullName evidence="6">Pentatricopeptide repeat-containing protein</fullName>
    </recommendedName>
</protein>
<comment type="caution">
    <text evidence="4">The sequence shown here is derived from an EMBL/GenBank/DDBJ whole genome shotgun (WGS) entry which is preliminary data.</text>
</comment>
<evidence type="ECO:0000256" key="3">
    <source>
        <dbReference type="PROSITE-ProRule" id="PRU00708"/>
    </source>
</evidence>
<dbReference type="AlphaFoldDB" id="A0ABD3LVN9"/>